<evidence type="ECO:0000313" key="3">
    <source>
        <dbReference type="Proteomes" id="UP000694409"/>
    </source>
</evidence>
<protein>
    <submittedName>
        <fullName evidence="2">Uncharacterized protein</fullName>
    </submittedName>
</protein>
<accession>A0A8C9NYE6</accession>
<name>A0A8C9NYE6_SERCA</name>
<feature type="region of interest" description="Disordered" evidence="1">
    <location>
        <begin position="1"/>
        <end position="21"/>
    </location>
</feature>
<dbReference type="Proteomes" id="UP000694409">
    <property type="component" value="Unassembled WGS sequence"/>
</dbReference>
<dbReference type="Ensembl" id="ENSSCAT00000026591.1">
    <property type="protein sequence ID" value="ENSSCAP00000023891.1"/>
    <property type="gene ID" value="ENSSCAG00000017105.1"/>
</dbReference>
<proteinExistence type="predicted"/>
<sequence length="153" mass="16566">GQPTLQAPHRPQSRRGTEPPGERLWLELLRRSHNHLEKGVMAMDGQGQAGATWDGEGVPVLGGWSTCGWPGTPWMSRRWRCTSGSPSRKLFPAHGKGREGKAPSANAGNPITTRAGSRCYGDLGFDCGKRKGQSKGAAGMGMGQREWGWGWGW</sequence>
<evidence type="ECO:0000256" key="1">
    <source>
        <dbReference type="SAM" id="MobiDB-lite"/>
    </source>
</evidence>
<organism evidence="2 3">
    <name type="scientific">Serinus canaria</name>
    <name type="common">Island canary</name>
    <name type="synonym">Fringilla canaria</name>
    <dbReference type="NCBI Taxonomy" id="9135"/>
    <lineage>
        <taxon>Eukaryota</taxon>
        <taxon>Metazoa</taxon>
        <taxon>Chordata</taxon>
        <taxon>Craniata</taxon>
        <taxon>Vertebrata</taxon>
        <taxon>Euteleostomi</taxon>
        <taxon>Archelosauria</taxon>
        <taxon>Archosauria</taxon>
        <taxon>Dinosauria</taxon>
        <taxon>Saurischia</taxon>
        <taxon>Theropoda</taxon>
        <taxon>Coelurosauria</taxon>
        <taxon>Aves</taxon>
        <taxon>Neognathae</taxon>
        <taxon>Neoaves</taxon>
        <taxon>Telluraves</taxon>
        <taxon>Australaves</taxon>
        <taxon>Passeriformes</taxon>
        <taxon>Passeroidea</taxon>
        <taxon>Fringillidae</taxon>
        <taxon>Carduelinae</taxon>
        <taxon>Serinus</taxon>
    </lineage>
</organism>
<keyword evidence="3" id="KW-1185">Reference proteome</keyword>
<feature type="region of interest" description="Disordered" evidence="1">
    <location>
        <begin position="85"/>
        <end position="113"/>
    </location>
</feature>
<dbReference type="AlphaFoldDB" id="A0A8C9NYE6"/>
<reference evidence="2" key="2">
    <citation type="submission" date="2025-09" db="UniProtKB">
        <authorList>
            <consortium name="Ensembl"/>
        </authorList>
    </citation>
    <scope>IDENTIFICATION</scope>
</reference>
<evidence type="ECO:0000313" key="2">
    <source>
        <dbReference type="Ensembl" id="ENSSCAP00000023891.1"/>
    </source>
</evidence>
<reference evidence="2" key="1">
    <citation type="submission" date="2025-08" db="UniProtKB">
        <authorList>
            <consortium name="Ensembl"/>
        </authorList>
    </citation>
    <scope>IDENTIFICATION</scope>
</reference>